<dbReference type="Proteomes" id="UP000485058">
    <property type="component" value="Unassembled WGS sequence"/>
</dbReference>
<dbReference type="AlphaFoldDB" id="A0A6A0A530"/>
<name>A0A6A0A530_HAELA</name>
<comment type="caution">
    <text evidence="1">The sequence shown here is derived from an EMBL/GenBank/DDBJ whole genome shotgun (WGS) entry which is preliminary data.</text>
</comment>
<gene>
    <name evidence="1" type="ORF">HaLaN_25546</name>
</gene>
<keyword evidence="2" id="KW-1185">Reference proteome</keyword>
<sequence>MQRLSKRTATLASAEYWSAVAQAFVPVWLDAVQSPKCTRWEHRSPGANNKFRVRGSVNALRSPAQEPLATSRAC</sequence>
<dbReference type="EMBL" id="BLLF01003408">
    <property type="protein sequence ID" value="GFH27252.1"/>
    <property type="molecule type" value="Genomic_DNA"/>
</dbReference>
<proteinExistence type="predicted"/>
<protein>
    <submittedName>
        <fullName evidence="1">Uncharacterized protein</fullName>
    </submittedName>
</protein>
<evidence type="ECO:0000313" key="1">
    <source>
        <dbReference type="EMBL" id="GFH27252.1"/>
    </source>
</evidence>
<organism evidence="1 2">
    <name type="scientific">Haematococcus lacustris</name>
    <name type="common">Green alga</name>
    <name type="synonym">Haematococcus pluvialis</name>
    <dbReference type="NCBI Taxonomy" id="44745"/>
    <lineage>
        <taxon>Eukaryota</taxon>
        <taxon>Viridiplantae</taxon>
        <taxon>Chlorophyta</taxon>
        <taxon>core chlorophytes</taxon>
        <taxon>Chlorophyceae</taxon>
        <taxon>CS clade</taxon>
        <taxon>Chlamydomonadales</taxon>
        <taxon>Haematococcaceae</taxon>
        <taxon>Haematococcus</taxon>
    </lineage>
</organism>
<evidence type="ECO:0000313" key="2">
    <source>
        <dbReference type="Proteomes" id="UP000485058"/>
    </source>
</evidence>
<reference evidence="1 2" key="1">
    <citation type="submission" date="2020-02" db="EMBL/GenBank/DDBJ databases">
        <title>Draft genome sequence of Haematococcus lacustris strain NIES-144.</title>
        <authorList>
            <person name="Morimoto D."/>
            <person name="Nakagawa S."/>
            <person name="Yoshida T."/>
            <person name="Sawayama S."/>
        </authorList>
    </citation>
    <scope>NUCLEOTIDE SEQUENCE [LARGE SCALE GENOMIC DNA]</scope>
    <source>
        <strain evidence="1 2">NIES-144</strain>
    </source>
</reference>
<accession>A0A6A0A530</accession>